<name>A0A645IV73_9ZZZZ</name>
<accession>A0A645IV73</accession>
<gene>
    <name evidence="1" type="ORF">SDC9_202911</name>
</gene>
<protein>
    <submittedName>
        <fullName evidence="1">Uncharacterized protein</fullName>
    </submittedName>
</protein>
<dbReference type="AlphaFoldDB" id="A0A645IV73"/>
<proteinExistence type="predicted"/>
<dbReference type="EMBL" id="VSSQ01124217">
    <property type="protein sequence ID" value="MPN55231.1"/>
    <property type="molecule type" value="Genomic_DNA"/>
</dbReference>
<evidence type="ECO:0000313" key="1">
    <source>
        <dbReference type="EMBL" id="MPN55231.1"/>
    </source>
</evidence>
<sequence>MTDLKRYQKSLTKKRFYYIIKVKEITRTIAEAVVVEIAKTVTLVIKVVKFVYLFLNLLN</sequence>
<reference evidence="1" key="1">
    <citation type="submission" date="2019-08" db="EMBL/GenBank/DDBJ databases">
        <authorList>
            <person name="Kucharzyk K."/>
            <person name="Murdoch R.W."/>
            <person name="Higgins S."/>
            <person name="Loffler F."/>
        </authorList>
    </citation>
    <scope>NUCLEOTIDE SEQUENCE</scope>
</reference>
<comment type="caution">
    <text evidence="1">The sequence shown here is derived from an EMBL/GenBank/DDBJ whole genome shotgun (WGS) entry which is preliminary data.</text>
</comment>
<organism evidence="1">
    <name type="scientific">bioreactor metagenome</name>
    <dbReference type="NCBI Taxonomy" id="1076179"/>
    <lineage>
        <taxon>unclassified sequences</taxon>
        <taxon>metagenomes</taxon>
        <taxon>ecological metagenomes</taxon>
    </lineage>
</organism>